<dbReference type="EMBL" id="UGJR01000002">
    <property type="protein sequence ID" value="STR40249.1"/>
    <property type="molecule type" value="Genomic_DNA"/>
</dbReference>
<sequence length="71" mass="7329">MDFQIQQRVALVCGAGSGLGQAIALSLAQEGVKVAGHRPQRGKTGANGGTYHLIGRYCPRLAVGSRRPGAV</sequence>
<dbReference type="SUPFAM" id="SSF51735">
    <property type="entry name" value="NAD(P)-binding Rossmann-fold domains"/>
    <property type="match status" value="1"/>
</dbReference>
<dbReference type="Proteomes" id="UP000255050">
    <property type="component" value="Unassembled WGS sequence"/>
</dbReference>
<dbReference type="AlphaFoldDB" id="A0A7H4LVS3"/>
<accession>A0A7H4LVS3</accession>
<organism evidence="1 2">
    <name type="scientific">Klebsiella michiganensis</name>
    <dbReference type="NCBI Taxonomy" id="1134687"/>
    <lineage>
        <taxon>Bacteria</taxon>
        <taxon>Pseudomonadati</taxon>
        <taxon>Pseudomonadota</taxon>
        <taxon>Gammaproteobacteria</taxon>
        <taxon>Enterobacterales</taxon>
        <taxon>Enterobacteriaceae</taxon>
        <taxon>Klebsiella/Raoultella group</taxon>
        <taxon>Klebsiella</taxon>
    </lineage>
</organism>
<proteinExistence type="predicted"/>
<comment type="caution">
    <text evidence="1">The sequence shown here is derived from an EMBL/GenBank/DDBJ whole genome shotgun (WGS) entry which is preliminary data.</text>
</comment>
<reference evidence="1 2" key="1">
    <citation type="submission" date="2018-06" db="EMBL/GenBank/DDBJ databases">
        <authorList>
            <consortium name="Pathogen Informatics"/>
            <person name="Doyle S."/>
        </authorList>
    </citation>
    <scope>NUCLEOTIDE SEQUENCE [LARGE SCALE GENOMIC DNA]</scope>
    <source>
        <strain evidence="1 2">NCTC11694</strain>
    </source>
</reference>
<evidence type="ECO:0000313" key="2">
    <source>
        <dbReference type="Proteomes" id="UP000255050"/>
    </source>
</evidence>
<dbReference type="Gene3D" id="3.40.50.720">
    <property type="entry name" value="NAD(P)-binding Rossmann-like Domain"/>
    <property type="match status" value="1"/>
</dbReference>
<gene>
    <name evidence="1" type="ORF">NCTC11694_01402</name>
</gene>
<dbReference type="InterPro" id="IPR036291">
    <property type="entry name" value="NAD(P)-bd_dom_sf"/>
</dbReference>
<name>A0A7H4LVS3_9ENTR</name>
<protein>
    <submittedName>
        <fullName evidence="1">3-oxoacyl-ACP reductase</fullName>
    </submittedName>
</protein>
<evidence type="ECO:0000313" key="1">
    <source>
        <dbReference type="EMBL" id="STR40249.1"/>
    </source>
</evidence>